<evidence type="ECO:0000313" key="6">
    <source>
        <dbReference type="EMBL" id="MBO8190154.1"/>
    </source>
</evidence>
<sequence>MRIHHLNCGSLRKVPLLGEEPEAGAAPRDLAAVCHCLLIETDSDGLVLVDTGLGTTDLQLPEQSLGADWVAYAQPALDPAETALRHVGRLGYAPQEVRHIVLTHLHRDHTGGLPDFPYARVHVHPDEYRAVTDPAAPYHRHSLDRFMRAHRAHAPLLTPALVDERTEWFGFSGVARPQGLACELLLVPLPGHSAGHAGVAVRYGDGRWLLHAGDAYMYHGEIECTPPLPHPALEPVQQGAQTDSAARVAARDRLRGLRRDHAEEVTVFSAHDPWELARSAGGEVLGGGQPGGRVRFVDA</sequence>
<organism evidence="6 7">
    <name type="scientific">Streptomyces oryzae</name>
    <dbReference type="NCBI Taxonomy" id="1434886"/>
    <lineage>
        <taxon>Bacteria</taxon>
        <taxon>Bacillati</taxon>
        <taxon>Actinomycetota</taxon>
        <taxon>Actinomycetes</taxon>
        <taxon>Kitasatosporales</taxon>
        <taxon>Streptomycetaceae</taxon>
        <taxon>Streptomyces</taxon>
    </lineage>
</organism>
<dbReference type="PANTHER" id="PTHR42978">
    <property type="entry name" value="QUORUM-QUENCHING LACTONASE YTNP-RELATED-RELATED"/>
    <property type="match status" value="1"/>
</dbReference>
<dbReference type="Pfam" id="PF00753">
    <property type="entry name" value="Lactamase_B"/>
    <property type="match status" value="1"/>
</dbReference>
<dbReference type="SUPFAM" id="SSF56281">
    <property type="entry name" value="Metallo-hydrolase/oxidoreductase"/>
    <property type="match status" value="1"/>
</dbReference>
<dbReference type="InterPro" id="IPR051013">
    <property type="entry name" value="MBL_superfamily_lactonases"/>
</dbReference>
<evidence type="ECO:0000256" key="1">
    <source>
        <dbReference type="ARBA" id="ARBA00007749"/>
    </source>
</evidence>
<keyword evidence="4" id="KW-0862">Zinc</keyword>
<dbReference type="PANTHER" id="PTHR42978:SF3">
    <property type="entry name" value="BLR3078 PROTEIN"/>
    <property type="match status" value="1"/>
</dbReference>
<keyword evidence="7" id="KW-1185">Reference proteome</keyword>
<accession>A0ABS3X457</accession>
<evidence type="ECO:0000256" key="2">
    <source>
        <dbReference type="ARBA" id="ARBA00022723"/>
    </source>
</evidence>
<dbReference type="Gene3D" id="3.60.15.10">
    <property type="entry name" value="Ribonuclease Z/Hydroxyacylglutathione hydrolase-like"/>
    <property type="match status" value="1"/>
</dbReference>
<reference evidence="6 7" key="1">
    <citation type="submission" date="2020-11" db="EMBL/GenBank/DDBJ databases">
        <title>Streptomyces spirodelae sp. nov., isolated from duckweed.</title>
        <authorList>
            <person name="Saimee Y."/>
            <person name="Duangmal K."/>
        </authorList>
    </citation>
    <scope>NUCLEOTIDE SEQUENCE [LARGE SCALE GENOMIC DNA]</scope>
    <source>
        <strain evidence="6 7">S16-07</strain>
    </source>
</reference>
<keyword evidence="2" id="KW-0479">Metal-binding</keyword>
<dbReference type="Proteomes" id="UP001519064">
    <property type="component" value="Unassembled WGS sequence"/>
</dbReference>
<dbReference type="SMART" id="SM00849">
    <property type="entry name" value="Lactamase_B"/>
    <property type="match status" value="1"/>
</dbReference>
<dbReference type="InterPro" id="IPR036866">
    <property type="entry name" value="RibonucZ/Hydroxyglut_hydro"/>
</dbReference>
<dbReference type="CDD" id="cd07742">
    <property type="entry name" value="metallo-hydrolase-like_MBL-fold"/>
    <property type="match status" value="1"/>
</dbReference>
<evidence type="ECO:0000256" key="4">
    <source>
        <dbReference type="ARBA" id="ARBA00022833"/>
    </source>
</evidence>
<protein>
    <submittedName>
        <fullName evidence="6">MBL fold metallo-hydrolase</fullName>
    </submittedName>
</protein>
<comment type="caution">
    <text evidence="6">The sequence shown here is derived from an EMBL/GenBank/DDBJ whole genome shotgun (WGS) entry which is preliminary data.</text>
</comment>
<dbReference type="InterPro" id="IPR001279">
    <property type="entry name" value="Metallo-B-lactamas"/>
</dbReference>
<proteinExistence type="inferred from homology"/>
<name>A0ABS3X457_9ACTN</name>
<evidence type="ECO:0000256" key="3">
    <source>
        <dbReference type="ARBA" id="ARBA00022801"/>
    </source>
</evidence>
<gene>
    <name evidence="6" type="ORF">ITI46_00245</name>
</gene>
<dbReference type="RefSeq" id="WP_209237034.1">
    <property type="nucleotide sequence ID" value="NZ_JADKMA010000001.1"/>
</dbReference>
<evidence type="ECO:0000259" key="5">
    <source>
        <dbReference type="SMART" id="SM00849"/>
    </source>
</evidence>
<feature type="domain" description="Metallo-beta-lactamase" evidence="5">
    <location>
        <begin position="33"/>
        <end position="271"/>
    </location>
</feature>
<evidence type="ECO:0000313" key="7">
    <source>
        <dbReference type="Proteomes" id="UP001519064"/>
    </source>
</evidence>
<dbReference type="EMBL" id="JADKMA010000001">
    <property type="protein sequence ID" value="MBO8190154.1"/>
    <property type="molecule type" value="Genomic_DNA"/>
</dbReference>
<comment type="similarity">
    <text evidence="1">Belongs to the metallo-beta-lactamase superfamily.</text>
</comment>
<keyword evidence="3" id="KW-0378">Hydrolase</keyword>